<feature type="compositionally biased region" description="Polar residues" evidence="1">
    <location>
        <begin position="30"/>
        <end position="41"/>
    </location>
</feature>
<feature type="compositionally biased region" description="Basic and acidic residues" evidence="1">
    <location>
        <begin position="146"/>
        <end position="171"/>
    </location>
</feature>
<feature type="compositionally biased region" description="Basic and acidic residues" evidence="1">
    <location>
        <begin position="179"/>
        <end position="193"/>
    </location>
</feature>
<comment type="caution">
    <text evidence="2">The sequence shown here is derived from an EMBL/GenBank/DDBJ whole genome shotgun (WGS) entry which is preliminary data.</text>
</comment>
<feature type="region of interest" description="Disordered" evidence="1">
    <location>
        <begin position="1"/>
        <end position="268"/>
    </location>
</feature>
<dbReference type="AlphaFoldDB" id="A0A550BVK1"/>
<proteinExistence type="predicted"/>
<protein>
    <submittedName>
        <fullName evidence="2">Uncharacterized protein</fullName>
    </submittedName>
</protein>
<organism evidence="2 3">
    <name type="scientific">Schizophyllum amplum</name>
    <dbReference type="NCBI Taxonomy" id="97359"/>
    <lineage>
        <taxon>Eukaryota</taxon>
        <taxon>Fungi</taxon>
        <taxon>Dikarya</taxon>
        <taxon>Basidiomycota</taxon>
        <taxon>Agaricomycotina</taxon>
        <taxon>Agaricomycetes</taxon>
        <taxon>Agaricomycetidae</taxon>
        <taxon>Agaricales</taxon>
        <taxon>Schizophyllaceae</taxon>
        <taxon>Schizophyllum</taxon>
    </lineage>
</organism>
<gene>
    <name evidence="2" type="ORF">BD626DRAFT_519051</name>
</gene>
<evidence type="ECO:0000313" key="2">
    <source>
        <dbReference type="EMBL" id="TRM56546.1"/>
    </source>
</evidence>
<feature type="compositionally biased region" description="Low complexity" evidence="1">
    <location>
        <begin position="53"/>
        <end position="67"/>
    </location>
</feature>
<evidence type="ECO:0000256" key="1">
    <source>
        <dbReference type="SAM" id="MobiDB-lite"/>
    </source>
</evidence>
<feature type="compositionally biased region" description="Basic residues" evidence="1">
    <location>
        <begin position="196"/>
        <end position="205"/>
    </location>
</feature>
<name>A0A550BVK1_9AGAR</name>
<feature type="compositionally biased region" description="Polar residues" evidence="1">
    <location>
        <begin position="8"/>
        <end position="21"/>
    </location>
</feature>
<feature type="compositionally biased region" description="Basic and acidic residues" evidence="1">
    <location>
        <begin position="103"/>
        <end position="114"/>
    </location>
</feature>
<evidence type="ECO:0000313" key="3">
    <source>
        <dbReference type="Proteomes" id="UP000320762"/>
    </source>
</evidence>
<dbReference type="Proteomes" id="UP000320762">
    <property type="component" value="Unassembled WGS sequence"/>
</dbReference>
<reference evidence="2 3" key="1">
    <citation type="journal article" date="2019" name="New Phytol.">
        <title>Comparative genomics reveals unique wood-decay strategies and fruiting body development in the Schizophyllaceae.</title>
        <authorList>
            <person name="Almasi E."/>
            <person name="Sahu N."/>
            <person name="Krizsan K."/>
            <person name="Balint B."/>
            <person name="Kovacs G.M."/>
            <person name="Kiss B."/>
            <person name="Cseklye J."/>
            <person name="Drula E."/>
            <person name="Henrissat B."/>
            <person name="Nagy I."/>
            <person name="Chovatia M."/>
            <person name="Adam C."/>
            <person name="LaButti K."/>
            <person name="Lipzen A."/>
            <person name="Riley R."/>
            <person name="Grigoriev I.V."/>
            <person name="Nagy L.G."/>
        </authorList>
    </citation>
    <scope>NUCLEOTIDE SEQUENCE [LARGE SCALE GENOMIC DNA]</scope>
    <source>
        <strain evidence="2 3">NL-1724</strain>
    </source>
</reference>
<feature type="compositionally biased region" description="Low complexity" evidence="1">
    <location>
        <begin position="134"/>
        <end position="143"/>
    </location>
</feature>
<feature type="compositionally biased region" description="Basic and acidic residues" evidence="1">
    <location>
        <begin position="215"/>
        <end position="249"/>
    </location>
</feature>
<accession>A0A550BVK1</accession>
<sequence>MRGDASAEASSTSVHNNNVTGTVAEDFPSMATTSGPGSQSWADEVEEEIAGASLPPTSGPSTWTTSPWRNRHPRAGPSTTRDETPSPRRTNHSSFGASSSSRPDAKDWRERPSENRAGPSYSNRNSRDPRPSRDSYASSSSTSGVRGERGPYRSRYEFAQDASGHADRETLSPDVSLGDQERSAERFSSERAAHQSFRRNAKQHRYGPEDSWDLVEQRQQYEEQPLHQRDEQPQRQHEEQPRRQREGQPRRYPKRQPRRQHEEQGHQQ</sequence>
<keyword evidence="3" id="KW-1185">Reference proteome</keyword>
<dbReference type="EMBL" id="VDMD01000066">
    <property type="protein sequence ID" value="TRM56546.1"/>
    <property type="molecule type" value="Genomic_DNA"/>
</dbReference>
<feature type="compositionally biased region" description="Basic and acidic residues" evidence="1">
    <location>
        <begin position="259"/>
        <end position="268"/>
    </location>
</feature>
<feature type="compositionally biased region" description="Polar residues" evidence="1">
    <location>
        <begin position="92"/>
        <end position="102"/>
    </location>
</feature>